<comment type="caution">
    <text evidence="1">The sequence shown here is derived from an EMBL/GenBank/DDBJ whole genome shotgun (WGS) entry which is preliminary data.</text>
</comment>
<gene>
    <name evidence="1" type="ORF">KC19_6G224400</name>
</gene>
<dbReference type="EMBL" id="CM026427">
    <property type="protein sequence ID" value="KAG0571271.1"/>
    <property type="molecule type" value="Genomic_DNA"/>
</dbReference>
<proteinExistence type="predicted"/>
<sequence>MVWPWAGHGKVQVLPRQSPSLSWEDGGAHATEVCVKTEKTERDAEFEIWRSFETSWVLEGRRPLRDWRRRGRLPLWRALTATPAALWAAAAATTPAAGALASASTTITGGLSTHDHHPRRRELLQIFLGFCFAISSAGEFPAKSNHPCLLGLDFLVWISRC</sequence>
<keyword evidence="2" id="KW-1185">Reference proteome</keyword>
<organism evidence="1 2">
    <name type="scientific">Ceratodon purpureus</name>
    <name type="common">Fire moss</name>
    <name type="synonym">Dicranum purpureum</name>
    <dbReference type="NCBI Taxonomy" id="3225"/>
    <lineage>
        <taxon>Eukaryota</taxon>
        <taxon>Viridiplantae</taxon>
        <taxon>Streptophyta</taxon>
        <taxon>Embryophyta</taxon>
        <taxon>Bryophyta</taxon>
        <taxon>Bryophytina</taxon>
        <taxon>Bryopsida</taxon>
        <taxon>Dicranidae</taxon>
        <taxon>Pseudoditrichales</taxon>
        <taxon>Ditrichaceae</taxon>
        <taxon>Ceratodon</taxon>
    </lineage>
</organism>
<reference evidence="1 2" key="1">
    <citation type="submission" date="2020-06" db="EMBL/GenBank/DDBJ databases">
        <title>WGS assembly of Ceratodon purpureus strain R40.</title>
        <authorList>
            <person name="Carey S.B."/>
            <person name="Jenkins J."/>
            <person name="Shu S."/>
            <person name="Lovell J.T."/>
            <person name="Sreedasyam A."/>
            <person name="Maumus F."/>
            <person name="Tiley G.P."/>
            <person name="Fernandez-Pozo N."/>
            <person name="Barry K."/>
            <person name="Chen C."/>
            <person name="Wang M."/>
            <person name="Lipzen A."/>
            <person name="Daum C."/>
            <person name="Saski C.A."/>
            <person name="Payton A.C."/>
            <person name="Mcbreen J.C."/>
            <person name="Conrad R.E."/>
            <person name="Kollar L.M."/>
            <person name="Olsson S."/>
            <person name="Huttunen S."/>
            <person name="Landis J.B."/>
            <person name="Wickett N.J."/>
            <person name="Johnson M.G."/>
            <person name="Rensing S.A."/>
            <person name="Grimwood J."/>
            <person name="Schmutz J."/>
            <person name="Mcdaniel S.F."/>
        </authorList>
    </citation>
    <scope>NUCLEOTIDE SEQUENCE [LARGE SCALE GENOMIC DNA]</scope>
    <source>
        <strain evidence="1 2">R40</strain>
    </source>
</reference>
<dbReference type="EMBL" id="CM026427">
    <property type="protein sequence ID" value="KAG0571270.1"/>
    <property type="molecule type" value="Genomic_DNA"/>
</dbReference>
<protein>
    <submittedName>
        <fullName evidence="1">Uncharacterized protein</fullName>
    </submittedName>
</protein>
<dbReference type="Proteomes" id="UP000822688">
    <property type="component" value="Chromosome 6"/>
</dbReference>
<accession>A0A8T0HKC8</accession>
<name>A0A8T0HKC8_CERPU</name>
<evidence type="ECO:0000313" key="1">
    <source>
        <dbReference type="EMBL" id="KAG0571270.1"/>
    </source>
</evidence>
<dbReference type="AlphaFoldDB" id="A0A8T0HKC8"/>
<evidence type="ECO:0000313" key="2">
    <source>
        <dbReference type="Proteomes" id="UP000822688"/>
    </source>
</evidence>